<evidence type="ECO:0000313" key="3">
    <source>
        <dbReference type="EMBL" id="NGM48283.1"/>
    </source>
</evidence>
<feature type="chain" id="PRO_5026086076" description="Tail specific protease domain-containing protein" evidence="1">
    <location>
        <begin position="28"/>
        <end position="499"/>
    </location>
</feature>
<dbReference type="InterPro" id="IPR029045">
    <property type="entry name" value="ClpP/crotonase-like_dom_sf"/>
</dbReference>
<keyword evidence="1" id="KW-0732">Signal</keyword>
<dbReference type="SUPFAM" id="SSF52096">
    <property type="entry name" value="ClpP/crotonase"/>
    <property type="match status" value="1"/>
</dbReference>
<dbReference type="GO" id="GO:0008236">
    <property type="term" value="F:serine-type peptidase activity"/>
    <property type="evidence" value="ECO:0007669"/>
    <property type="project" value="InterPro"/>
</dbReference>
<feature type="signal peptide" evidence="1">
    <location>
        <begin position="1"/>
        <end position="27"/>
    </location>
</feature>
<proteinExistence type="predicted"/>
<evidence type="ECO:0000259" key="2">
    <source>
        <dbReference type="Pfam" id="PF03572"/>
    </source>
</evidence>
<sequence>MKNRTGEATPRFALAVLAMFLAFPASAQPLPSIDLTPAQAREDLELAIAAVEAGLPDIHWRQSPGSWRRAKARARGEAQGVADSRQLYALLRPLMSRTGEGHLSLHRSEALIARERAEGRFLPLNLHFSQEGVFVIRGFGEAADIARGTRLLAIDEEGADVLVREAMAGLGVDGAIPTGAMREAGGQGYARLRYRLRGPEAKFRLKIQAGDAPVVEREVAAIAHADRPAAADEPEASSLASLEWLDERTAYLSVPSFSNRRYRAAGASFEPTIQKLFEEIERRGARDLILDLRRNGGGSEPNESILFSHLVARPIRKYASVEARGAVVSVRDLSGRRYEHVVFDDEELALQRVGADGRLYRREGLMSRPAPASPVFGGRLVVLTSGDTFSGGAELASMLRHARRGVFVGEEVGGTQDGNTSGYGWELVLPNSGLELDVPLLRFRHAWRAQVRDRGVMPDCPVPPRVDEIGQTRDAAWRVAVTLLKQDWKRGRQARCPAP</sequence>
<evidence type="ECO:0000256" key="1">
    <source>
        <dbReference type="SAM" id="SignalP"/>
    </source>
</evidence>
<organism evidence="3">
    <name type="scientific">Caulobacter sp. 602-2</name>
    <dbReference type="NCBI Taxonomy" id="2710887"/>
    <lineage>
        <taxon>Bacteria</taxon>
        <taxon>Pseudomonadati</taxon>
        <taxon>Pseudomonadota</taxon>
        <taxon>Alphaproteobacteria</taxon>
        <taxon>Caulobacterales</taxon>
        <taxon>Caulobacteraceae</taxon>
        <taxon>Caulobacter</taxon>
    </lineage>
</organism>
<dbReference type="InterPro" id="IPR005151">
    <property type="entry name" value="Tail-specific_protease"/>
</dbReference>
<dbReference type="EMBL" id="JAAKGT010000001">
    <property type="protein sequence ID" value="NGM48283.1"/>
    <property type="molecule type" value="Genomic_DNA"/>
</dbReference>
<protein>
    <recommendedName>
        <fullName evidence="2">Tail specific protease domain-containing protein</fullName>
    </recommendedName>
</protein>
<dbReference type="PANTHER" id="PTHR32060:SF22">
    <property type="entry name" value="CARBOXYL-TERMINAL-PROCESSING PEPTIDASE 3, CHLOROPLASTIC"/>
    <property type="match status" value="1"/>
</dbReference>
<name>A0A6G4QS14_9CAUL</name>
<dbReference type="PANTHER" id="PTHR32060">
    <property type="entry name" value="TAIL-SPECIFIC PROTEASE"/>
    <property type="match status" value="1"/>
</dbReference>
<dbReference type="AlphaFoldDB" id="A0A6G4QS14"/>
<feature type="domain" description="Tail specific protease" evidence="2">
    <location>
        <begin position="249"/>
        <end position="461"/>
    </location>
</feature>
<dbReference type="Pfam" id="PF03572">
    <property type="entry name" value="Peptidase_S41"/>
    <property type="match status" value="1"/>
</dbReference>
<reference evidence="3" key="1">
    <citation type="submission" date="2020-02" db="EMBL/GenBank/DDBJ databases">
        <authorList>
            <person name="Gao J."/>
            <person name="Sun J."/>
        </authorList>
    </citation>
    <scope>NUCLEOTIDE SEQUENCE</scope>
    <source>
        <strain evidence="3">602-2</strain>
    </source>
</reference>
<dbReference type="GO" id="GO:0006508">
    <property type="term" value="P:proteolysis"/>
    <property type="evidence" value="ECO:0007669"/>
    <property type="project" value="InterPro"/>
</dbReference>
<accession>A0A6G4QS14</accession>
<dbReference type="GO" id="GO:0007165">
    <property type="term" value="P:signal transduction"/>
    <property type="evidence" value="ECO:0007669"/>
    <property type="project" value="TreeGrafter"/>
</dbReference>
<dbReference type="Gene3D" id="3.90.226.10">
    <property type="entry name" value="2-enoyl-CoA Hydratase, Chain A, domain 1"/>
    <property type="match status" value="1"/>
</dbReference>
<gene>
    <name evidence="3" type="ORF">G5B46_01555</name>
</gene>
<dbReference type="GO" id="GO:0030288">
    <property type="term" value="C:outer membrane-bounded periplasmic space"/>
    <property type="evidence" value="ECO:0007669"/>
    <property type="project" value="TreeGrafter"/>
</dbReference>
<comment type="caution">
    <text evidence="3">The sequence shown here is derived from an EMBL/GenBank/DDBJ whole genome shotgun (WGS) entry which is preliminary data.</text>
</comment>
<dbReference type="RefSeq" id="WP_165255464.1">
    <property type="nucleotide sequence ID" value="NZ_JAAKGT010000001.1"/>
</dbReference>
<dbReference type="GO" id="GO:0004175">
    <property type="term" value="F:endopeptidase activity"/>
    <property type="evidence" value="ECO:0007669"/>
    <property type="project" value="TreeGrafter"/>
</dbReference>